<evidence type="ECO:0000313" key="6">
    <source>
        <dbReference type="EMBL" id="TRY71617.1"/>
    </source>
</evidence>
<dbReference type="SMART" id="SM00326">
    <property type="entry name" value="SH3"/>
    <property type="match status" value="1"/>
</dbReference>
<evidence type="ECO:0000256" key="4">
    <source>
        <dbReference type="SAM" id="MobiDB-lite"/>
    </source>
</evidence>
<dbReference type="InterPro" id="IPR001452">
    <property type="entry name" value="SH3_domain"/>
</dbReference>
<feature type="compositionally biased region" description="Polar residues" evidence="4">
    <location>
        <begin position="272"/>
        <end position="298"/>
    </location>
</feature>
<dbReference type="Pfam" id="PF12796">
    <property type="entry name" value="Ank_2"/>
    <property type="match status" value="1"/>
</dbReference>
<dbReference type="PROSITE" id="PS50002">
    <property type="entry name" value="SH3"/>
    <property type="match status" value="1"/>
</dbReference>
<dbReference type="AlphaFoldDB" id="A0A553P1Q0"/>
<dbReference type="FunFam" id="1.25.40.20:FF:000006">
    <property type="entry name" value="Arf-GAP with SH3 domain, ANK repeat and PH domain-containing protein 2"/>
    <property type="match status" value="1"/>
</dbReference>
<dbReference type="Gene3D" id="1.25.40.20">
    <property type="entry name" value="Ankyrin repeat-containing domain"/>
    <property type="match status" value="1"/>
</dbReference>
<feature type="region of interest" description="Disordered" evidence="4">
    <location>
        <begin position="350"/>
        <end position="414"/>
    </location>
</feature>
<dbReference type="PANTHER" id="PTHR45854:SF3">
    <property type="entry name" value="ARFGAP WITH SH3 DOMAIN, ANK REPEAT AND PH DOMAIN-CONTAINING PROTEIN"/>
    <property type="match status" value="1"/>
</dbReference>
<organism evidence="6 7">
    <name type="scientific">Tigriopus californicus</name>
    <name type="common">Marine copepod</name>
    <dbReference type="NCBI Taxonomy" id="6832"/>
    <lineage>
        <taxon>Eukaryota</taxon>
        <taxon>Metazoa</taxon>
        <taxon>Ecdysozoa</taxon>
        <taxon>Arthropoda</taxon>
        <taxon>Crustacea</taxon>
        <taxon>Multicrustacea</taxon>
        <taxon>Hexanauplia</taxon>
        <taxon>Copepoda</taxon>
        <taxon>Harpacticoida</taxon>
        <taxon>Harpacticidae</taxon>
        <taxon>Tigriopus</taxon>
    </lineage>
</organism>
<dbReference type="Pfam" id="PF00018">
    <property type="entry name" value="SH3_1"/>
    <property type="match status" value="1"/>
</dbReference>
<dbReference type="STRING" id="6832.A0A553P1Q0"/>
<dbReference type="OMA" id="WHLTHED"/>
<dbReference type="GO" id="GO:0005096">
    <property type="term" value="F:GTPase activator activity"/>
    <property type="evidence" value="ECO:0007669"/>
    <property type="project" value="InterPro"/>
</dbReference>
<feature type="region of interest" description="Disordered" evidence="4">
    <location>
        <begin position="141"/>
        <end position="336"/>
    </location>
</feature>
<dbReference type="InterPro" id="IPR036028">
    <property type="entry name" value="SH3-like_dom_sf"/>
</dbReference>
<dbReference type="Gene3D" id="1.25.40.950">
    <property type="match status" value="1"/>
</dbReference>
<feature type="compositionally biased region" description="Polar residues" evidence="4">
    <location>
        <begin position="177"/>
        <end position="225"/>
    </location>
</feature>
<dbReference type="InterPro" id="IPR036770">
    <property type="entry name" value="Ankyrin_rpt-contain_sf"/>
</dbReference>
<gene>
    <name evidence="6" type="ORF">TCAL_03130</name>
</gene>
<dbReference type="PROSITE" id="PS50088">
    <property type="entry name" value="ANK_REPEAT"/>
    <property type="match status" value="1"/>
</dbReference>
<feature type="compositionally biased region" description="Polar residues" evidence="4">
    <location>
        <begin position="254"/>
        <end position="263"/>
    </location>
</feature>
<evidence type="ECO:0000259" key="5">
    <source>
        <dbReference type="PROSITE" id="PS50002"/>
    </source>
</evidence>
<evidence type="ECO:0000256" key="2">
    <source>
        <dbReference type="PROSITE-ProRule" id="PRU00023"/>
    </source>
</evidence>
<dbReference type="InterPro" id="IPR002110">
    <property type="entry name" value="Ankyrin_rpt"/>
</dbReference>
<comment type="caution">
    <text evidence="6">The sequence shown here is derived from an EMBL/GenBank/DDBJ whole genome shotgun (WGS) entry which is preliminary data.</text>
</comment>
<dbReference type="InterPro" id="IPR043593">
    <property type="entry name" value="ASAP"/>
</dbReference>
<accession>A0A553P1Q0</accession>
<feature type="compositionally biased region" description="Polar residues" evidence="4">
    <location>
        <begin position="323"/>
        <end position="334"/>
    </location>
</feature>
<name>A0A553P1Q0_TIGCA</name>
<keyword evidence="1 3" id="KW-0728">SH3 domain</keyword>
<evidence type="ECO:0000313" key="7">
    <source>
        <dbReference type="Proteomes" id="UP000318571"/>
    </source>
</evidence>
<dbReference type="SMART" id="SM00248">
    <property type="entry name" value="ANK"/>
    <property type="match status" value="2"/>
</dbReference>
<feature type="compositionally biased region" description="Low complexity" evidence="4">
    <location>
        <begin position="383"/>
        <end position="396"/>
    </location>
</feature>
<dbReference type="SUPFAM" id="SSF48403">
    <property type="entry name" value="Ankyrin repeat"/>
    <property type="match status" value="1"/>
</dbReference>
<protein>
    <recommendedName>
        <fullName evidence="5">SH3 domain-containing protein</fullName>
    </recommendedName>
</protein>
<reference evidence="6 7" key="1">
    <citation type="journal article" date="2018" name="Nat. Ecol. Evol.">
        <title>Genomic signatures of mitonuclear coevolution across populations of Tigriopus californicus.</title>
        <authorList>
            <person name="Barreto F.S."/>
            <person name="Watson E.T."/>
            <person name="Lima T.G."/>
            <person name="Willett C.S."/>
            <person name="Edmands S."/>
            <person name="Li W."/>
            <person name="Burton R.S."/>
        </authorList>
    </citation>
    <scope>NUCLEOTIDE SEQUENCE [LARGE SCALE GENOMIC DNA]</scope>
    <source>
        <strain evidence="6 7">San Diego</strain>
    </source>
</reference>
<dbReference type="Proteomes" id="UP000318571">
    <property type="component" value="Chromosome 7"/>
</dbReference>
<proteinExistence type="predicted"/>
<evidence type="ECO:0000256" key="3">
    <source>
        <dbReference type="PROSITE-ProRule" id="PRU00192"/>
    </source>
</evidence>
<keyword evidence="2" id="KW-0040">ANK repeat</keyword>
<dbReference type="PRINTS" id="PR00452">
    <property type="entry name" value="SH3DOMAIN"/>
</dbReference>
<dbReference type="PANTHER" id="PTHR45854">
    <property type="entry name" value="ASAP FAMILY MEMBER"/>
    <property type="match status" value="1"/>
</dbReference>
<dbReference type="SUPFAM" id="SSF50044">
    <property type="entry name" value="SH3-domain"/>
    <property type="match status" value="1"/>
</dbReference>
<sequence length="480" mass="53295">MFDLLQAFGEASHHGVDITDPLPSSEFAETSLHHAISHETGHSLHIVDFLVQNSSSLDKQTREGNTPLHYCVIQNQCESMRLLLRSGANPQVENNNGKTPIDIAKERGHALCEEMLMHSLHRKKTMFDNVNIDWHLTHEDGSTDFSDDEMLEDYPRLNGSRTPEHLLSSPDRDAHLRTSSRPYSVYHSSTTPNRGSLSINRSSDWISDRGPTTLSTWNKSTSETGDSPRMHHHIQSNNMPPPPPPQSKKPGGLFSSSNITPNLMGSLKKGSKQTLSLPSTAYNTLPSQHHLRSSTSSPRFIPNNHKRSPSSDSGHGTLHNPMMMSSTSRSNTPVSYHGGKVHHTVFLHVGPQSGAGSDTSPPLKNFADDSSPETAGIITRMKTSQSTESLDSLSDESGSHLQRRHARSQLPQHGNFPAMKRCRALYDCEADNDDELSFEEGNIILILNEETEDENWMEGMLESQPTKRGLFPVSFVHILE</sequence>
<dbReference type="PROSITE" id="PS50297">
    <property type="entry name" value="ANK_REP_REGION"/>
    <property type="match status" value="1"/>
</dbReference>
<dbReference type="Gene3D" id="2.30.30.40">
    <property type="entry name" value="SH3 Domains"/>
    <property type="match status" value="1"/>
</dbReference>
<dbReference type="EMBL" id="VCGU01000008">
    <property type="protein sequence ID" value="TRY71617.1"/>
    <property type="molecule type" value="Genomic_DNA"/>
</dbReference>
<evidence type="ECO:0000256" key="1">
    <source>
        <dbReference type="ARBA" id="ARBA00022443"/>
    </source>
</evidence>
<feature type="domain" description="SH3" evidence="5">
    <location>
        <begin position="417"/>
        <end position="480"/>
    </location>
</feature>
<keyword evidence="7" id="KW-1185">Reference proteome</keyword>
<feature type="repeat" description="ANK" evidence="2">
    <location>
        <begin position="63"/>
        <end position="95"/>
    </location>
</feature>